<evidence type="ECO:0000256" key="1">
    <source>
        <dbReference type="SAM" id="Phobius"/>
    </source>
</evidence>
<organism evidence="2 3">
    <name type="scientific">Hypsibius exemplaris</name>
    <name type="common">Freshwater tardigrade</name>
    <dbReference type="NCBI Taxonomy" id="2072580"/>
    <lineage>
        <taxon>Eukaryota</taxon>
        <taxon>Metazoa</taxon>
        <taxon>Ecdysozoa</taxon>
        <taxon>Tardigrada</taxon>
        <taxon>Eutardigrada</taxon>
        <taxon>Parachela</taxon>
        <taxon>Hypsibioidea</taxon>
        <taxon>Hypsibiidae</taxon>
        <taxon>Hypsibius</taxon>
    </lineage>
</organism>
<keyword evidence="3" id="KW-1185">Reference proteome</keyword>
<keyword evidence="1" id="KW-0472">Membrane</keyword>
<gene>
    <name evidence="2" type="ORF">BV898_06872</name>
</gene>
<protein>
    <recommendedName>
        <fullName evidence="4">WAP domain-containing protein</fullName>
    </recommendedName>
</protein>
<evidence type="ECO:0008006" key="4">
    <source>
        <dbReference type="Google" id="ProtNLM"/>
    </source>
</evidence>
<keyword evidence="1" id="KW-1133">Transmembrane helix</keyword>
<sequence>MLGAAGVFRRKVSPNVRAQLLRSNSVAEMSEVRSSNRQKRTQQTYRSFSDSFSRGMALIKAVFFSFCLLLLIGNVFSAGHARDRPVRNRDQDLCEHHRVNGPLKVCEPNAKSVCDRDRDCANTEFCCYDGCRRICRVQTF</sequence>
<keyword evidence="1" id="KW-0812">Transmembrane</keyword>
<dbReference type="Proteomes" id="UP000192578">
    <property type="component" value="Unassembled WGS sequence"/>
</dbReference>
<dbReference type="AlphaFoldDB" id="A0A1W0WUZ1"/>
<reference evidence="3" key="1">
    <citation type="submission" date="2017-01" db="EMBL/GenBank/DDBJ databases">
        <title>Comparative genomics of anhydrobiosis in the tardigrade Hypsibius dujardini.</title>
        <authorList>
            <person name="Yoshida Y."/>
            <person name="Koutsovoulos G."/>
            <person name="Laetsch D."/>
            <person name="Stevens L."/>
            <person name="Kumar S."/>
            <person name="Horikawa D."/>
            <person name="Ishino K."/>
            <person name="Komine S."/>
            <person name="Tomita M."/>
            <person name="Blaxter M."/>
            <person name="Arakawa K."/>
        </authorList>
    </citation>
    <scope>NUCLEOTIDE SEQUENCE [LARGE SCALE GENOMIC DNA]</scope>
    <source>
        <strain evidence="3">Z151</strain>
    </source>
</reference>
<name>A0A1W0WUZ1_HYPEX</name>
<evidence type="ECO:0000313" key="2">
    <source>
        <dbReference type="EMBL" id="OQV19014.1"/>
    </source>
</evidence>
<accession>A0A1W0WUZ1</accession>
<proteinExistence type="predicted"/>
<comment type="caution">
    <text evidence="2">The sequence shown here is derived from an EMBL/GenBank/DDBJ whole genome shotgun (WGS) entry which is preliminary data.</text>
</comment>
<dbReference type="EMBL" id="MTYJ01000043">
    <property type="protein sequence ID" value="OQV19014.1"/>
    <property type="molecule type" value="Genomic_DNA"/>
</dbReference>
<feature type="transmembrane region" description="Helical" evidence="1">
    <location>
        <begin position="57"/>
        <end position="79"/>
    </location>
</feature>
<evidence type="ECO:0000313" key="3">
    <source>
        <dbReference type="Proteomes" id="UP000192578"/>
    </source>
</evidence>